<evidence type="ECO:0000256" key="13">
    <source>
        <dbReference type="SAM" id="SignalP"/>
    </source>
</evidence>
<keyword evidence="3" id="KW-0926">Vacuole</keyword>
<dbReference type="RefSeq" id="XP_016456565.1">
    <property type="nucleotide sequence ID" value="XM_016601079.1"/>
</dbReference>
<comment type="subcellular location">
    <subcellularLocation>
        <location evidence="1">Vacuole</location>
    </subcellularLocation>
</comment>
<feature type="short sequence motif" description="GXSXG" evidence="11">
    <location>
        <begin position="75"/>
        <end position="79"/>
    </location>
</feature>
<dbReference type="Pfam" id="PF01734">
    <property type="entry name" value="Patatin"/>
    <property type="match status" value="1"/>
</dbReference>
<keyword evidence="8 11" id="KW-0442">Lipid degradation</keyword>
<evidence type="ECO:0000256" key="2">
    <source>
        <dbReference type="ARBA" id="ARBA00010240"/>
    </source>
</evidence>
<keyword evidence="10" id="KW-0325">Glycoprotein</keyword>
<dbReference type="RefSeq" id="XP_016456565.1">
    <property type="nucleotide sequence ID" value="XM_016601079.2"/>
</dbReference>
<evidence type="ECO:0000256" key="9">
    <source>
        <dbReference type="ARBA" id="ARBA00023098"/>
    </source>
</evidence>
<dbReference type="EC" id="3.1.1.-" evidence="12"/>
<name>A0A1S3YWX7_TOBAC</name>
<keyword evidence="7" id="KW-0611">Plant defense</keyword>
<evidence type="ECO:0000256" key="11">
    <source>
        <dbReference type="PROSITE-ProRule" id="PRU01161"/>
    </source>
</evidence>
<dbReference type="SMR" id="A0A1S3YWX7"/>
<evidence type="ECO:0000313" key="15">
    <source>
        <dbReference type="Proteomes" id="UP000790787"/>
    </source>
</evidence>
<evidence type="ECO:0000256" key="4">
    <source>
        <dbReference type="ARBA" id="ARBA00022729"/>
    </source>
</evidence>
<dbReference type="AlphaFoldDB" id="A0A1S3YWX7"/>
<keyword evidence="15" id="KW-1185">Reference proteome</keyword>
<feature type="short sequence motif" description="DGA/G" evidence="11">
    <location>
        <begin position="217"/>
        <end position="219"/>
    </location>
</feature>
<dbReference type="PaxDb" id="4097-A0A1S3YWX7"/>
<evidence type="ECO:0000256" key="3">
    <source>
        <dbReference type="ARBA" id="ARBA00022554"/>
    </source>
</evidence>
<dbReference type="Proteomes" id="UP000790787">
    <property type="component" value="Chromosome 15"/>
</dbReference>
<dbReference type="FunFam" id="3.40.1090.10:FF:000005">
    <property type="entry name" value="Patatin"/>
    <property type="match status" value="1"/>
</dbReference>
<feature type="chain" id="PRO_5010262928" description="Patatin" evidence="13">
    <location>
        <begin position="24"/>
        <end position="392"/>
    </location>
</feature>
<feature type="short sequence motif" description="GXGXXG" evidence="11">
    <location>
        <begin position="36"/>
        <end position="41"/>
    </location>
</feature>
<dbReference type="GO" id="GO:0004620">
    <property type="term" value="F:phospholipase activity"/>
    <property type="evidence" value="ECO:0000318"/>
    <property type="project" value="GO_Central"/>
</dbReference>
<gene>
    <name evidence="16" type="primary">LOC107780525</name>
</gene>
<feature type="active site" description="Nucleophile" evidence="11">
    <location>
        <position position="77"/>
    </location>
</feature>
<evidence type="ECO:0000256" key="7">
    <source>
        <dbReference type="ARBA" id="ARBA00022821"/>
    </source>
</evidence>
<proteinExistence type="inferred from homology"/>
<comment type="similarity">
    <text evidence="2 12">Belongs to the patatin family.</text>
</comment>
<evidence type="ECO:0000259" key="14">
    <source>
        <dbReference type="PROSITE" id="PS51635"/>
    </source>
</evidence>
<dbReference type="SUPFAM" id="SSF52151">
    <property type="entry name" value="FabD/lysophospholipase-like"/>
    <property type="match status" value="1"/>
</dbReference>
<comment type="domain">
    <text evidence="12">The nitrogen atoms of the two glycine residues in the GGXR motif define the oxyanion hole, and stabilize the oxyanion that forms during the nucleophilic attack by the catalytic serine during substrate cleavage.</text>
</comment>
<feature type="active site" description="Proton acceptor" evidence="11">
    <location>
        <position position="217"/>
    </location>
</feature>
<evidence type="ECO:0000256" key="1">
    <source>
        <dbReference type="ARBA" id="ARBA00004116"/>
    </source>
</evidence>
<keyword evidence="5" id="KW-0758">Storage protein</keyword>
<keyword evidence="6 11" id="KW-0378">Hydrolase</keyword>
<dbReference type="PANTHER" id="PTHR32176">
    <property type="entry name" value="XYLOSE ISOMERASE"/>
    <property type="match status" value="1"/>
</dbReference>
<evidence type="ECO:0000313" key="16">
    <source>
        <dbReference type="RefSeq" id="XP_016456565.1"/>
    </source>
</evidence>
<dbReference type="GO" id="GO:0045735">
    <property type="term" value="F:nutrient reservoir activity"/>
    <property type="evidence" value="ECO:0007669"/>
    <property type="project" value="UniProtKB-KW"/>
</dbReference>
<protein>
    <recommendedName>
        <fullName evidence="12">Patatin</fullName>
        <ecNumber evidence="12">3.1.1.-</ecNumber>
    </recommendedName>
</protein>
<dbReference type="GO" id="GO:0047372">
    <property type="term" value="F:monoacylglycerol lipase activity"/>
    <property type="evidence" value="ECO:0000318"/>
    <property type="project" value="GO_Central"/>
</dbReference>
<dbReference type="OMA" id="WITHGSA"/>
<reference evidence="15" key="1">
    <citation type="journal article" date="2014" name="Nat. Commun.">
        <title>The tobacco genome sequence and its comparison with those of tomato and potato.</title>
        <authorList>
            <person name="Sierro N."/>
            <person name="Battey J.N."/>
            <person name="Ouadi S."/>
            <person name="Bakaher N."/>
            <person name="Bovet L."/>
            <person name="Willig A."/>
            <person name="Goepfert S."/>
            <person name="Peitsch M.C."/>
            <person name="Ivanov N.V."/>
        </authorList>
    </citation>
    <scope>NUCLEOTIDE SEQUENCE [LARGE SCALE GENOMIC DNA]</scope>
</reference>
<dbReference type="KEGG" id="nta:107780525"/>
<dbReference type="PROSITE" id="PS51635">
    <property type="entry name" value="PNPLA"/>
    <property type="match status" value="1"/>
</dbReference>
<keyword evidence="4 13" id="KW-0732">Signal</keyword>
<dbReference type="OrthoDB" id="1278989at2759"/>
<dbReference type="GO" id="GO:0006952">
    <property type="term" value="P:defense response"/>
    <property type="evidence" value="ECO:0007669"/>
    <property type="project" value="UniProtKB-KW"/>
</dbReference>
<keyword evidence="9 11" id="KW-0443">Lipid metabolism</keyword>
<evidence type="ECO:0000256" key="6">
    <source>
        <dbReference type="ARBA" id="ARBA00022801"/>
    </source>
</evidence>
<evidence type="ECO:0000256" key="10">
    <source>
        <dbReference type="ARBA" id="ARBA00023180"/>
    </source>
</evidence>
<feature type="signal peptide" evidence="13">
    <location>
        <begin position="1"/>
        <end position="23"/>
    </location>
</feature>
<dbReference type="GeneID" id="107780525"/>
<comment type="function">
    <text evidence="12">Lipolytic acyl hydrolase (LAH).</text>
</comment>
<dbReference type="GO" id="GO:0005773">
    <property type="term" value="C:vacuole"/>
    <property type="evidence" value="ECO:0007669"/>
    <property type="project" value="UniProtKB-SubCell"/>
</dbReference>
<dbReference type="GO" id="GO:0016042">
    <property type="term" value="P:lipid catabolic process"/>
    <property type="evidence" value="ECO:0007669"/>
    <property type="project" value="UniProtKB-UniRule"/>
</dbReference>
<dbReference type="InterPro" id="IPR016035">
    <property type="entry name" value="Acyl_Trfase/lysoPLipase"/>
</dbReference>
<sequence>MAITGSFFILFLLVLTTTGSTSSVVGEMVTVLSIDGGGIKGIIPAIVLSFLESELQELDCDEDARLADYFDVIAGTSTGGILTTMISAPNEKGRPFSAAKDIVSFYFDHGPCIFPPGASPPFFAPKYDGKYLHNVLQEKLGETRLNQTLTNVVIPTFDMKKLQPIIFTKSEIANSPQLDAKLSDICIGTSAAPTYFPPYYFENDDGKGNKYEFNLIDGGVVAGNPALIALSTVINSTETDPSFASIKPMDDKNILLLSLGTGTIADFAGKYTAEEAAHWGLVSWLFHNNSNPLNEMTSAASAIMNDYYITTIYRALGAKINYLRIEENALTGTTTQMDNATEANMNLLVQVGENLLKKPASNGNPETNEEALKRFAKLLSERKKLRANKASQ</sequence>
<organism evidence="15 16">
    <name type="scientific">Nicotiana tabacum</name>
    <name type="common">Common tobacco</name>
    <dbReference type="NCBI Taxonomy" id="4097"/>
    <lineage>
        <taxon>Eukaryota</taxon>
        <taxon>Viridiplantae</taxon>
        <taxon>Streptophyta</taxon>
        <taxon>Embryophyta</taxon>
        <taxon>Tracheophyta</taxon>
        <taxon>Spermatophyta</taxon>
        <taxon>Magnoliopsida</taxon>
        <taxon>eudicotyledons</taxon>
        <taxon>Gunneridae</taxon>
        <taxon>Pentapetalae</taxon>
        <taxon>asterids</taxon>
        <taxon>lamiids</taxon>
        <taxon>Solanales</taxon>
        <taxon>Solanaceae</taxon>
        <taxon>Nicotianoideae</taxon>
        <taxon>Nicotianeae</taxon>
        <taxon>Nicotiana</taxon>
    </lineage>
</organism>
<feature type="domain" description="PNPLA" evidence="14">
    <location>
        <begin position="32"/>
        <end position="230"/>
    </location>
</feature>
<evidence type="ECO:0000256" key="8">
    <source>
        <dbReference type="ARBA" id="ARBA00022963"/>
    </source>
</evidence>
<dbReference type="Gene3D" id="3.40.1090.10">
    <property type="entry name" value="Cytosolic phospholipase A2 catalytic domain"/>
    <property type="match status" value="1"/>
</dbReference>
<reference evidence="16" key="2">
    <citation type="submission" date="2025-08" db="UniProtKB">
        <authorList>
            <consortium name="RefSeq"/>
        </authorList>
    </citation>
    <scope>IDENTIFICATION</scope>
    <source>
        <tissue evidence="16">Leaf</tissue>
    </source>
</reference>
<dbReference type="PANTHER" id="PTHR32176:SF85">
    <property type="entry name" value="PATATIN GROUP D-2"/>
    <property type="match status" value="1"/>
</dbReference>
<evidence type="ECO:0000256" key="12">
    <source>
        <dbReference type="RuleBase" id="RU361262"/>
    </source>
</evidence>
<evidence type="ECO:0000256" key="5">
    <source>
        <dbReference type="ARBA" id="ARBA00022761"/>
    </source>
</evidence>
<accession>A0A1S3YWX7</accession>
<dbReference type="InterPro" id="IPR002641">
    <property type="entry name" value="PNPLA_dom"/>
</dbReference>